<evidence type="ECO:0008006" key="3">
    <source>
        <dbReference type="Google" id="ProtNLM"/>
    </source>
</evidence>
<sequence length="247" mass="28686">MACIDAPEACLYDFLPSAVIVHLTMWLDPMSILNFATTCHFLKQTLLDLDAFIWSPILERMLKGKQVSDYQVAVANRIKADSERGGIRNQIKFLVQDSTRQSIMPDEIESLTWAFRFKECAGEFWSQLDPYWSDPDRKAFLRRKFTTVDGVNRVVSADGSLDQLELWAHQINLQIKWRINKTRHGTKAPNGGHYLQINKWPSMVIERDPVTWGWKIHNQWVAYISPCTTENLTRLHDELENDVARFC</sequence>
<keyword evidence="2" id="KW-1185">Reference proteome</keyword>
<evidence type="ECO:0000313" key="2">
    <source>
        <dbReference type="Proteomes" id="UP001165122"/>
    </source>
</evidence>
<dbReference type="OrthoDB" id="188514at2759"/>
<organism evidence="1 2">
    <name type="scientific">Triparma laevis f. longispina</name>
    <dbReference type="NCBI Taxonomy" id="1714387"/>
    <lineage>
        <taxon>Eukaryota</taxon>
        <taxon>Sar</taxon>
        <taxon>Stramenopiles</taxon>
        <taxon>Ochrophyta</taxon>
        <taxon>Bolidophyceae</taxon>
        <taxon>Parmales</taxon>
        <taxon>Triparmaceae</taxon>
        <taxon>Triparma</taxon>
    </lineage>
</organism>
<gene>
    <name evidence="1" type="ORF">TrLO_g4057</name>
</gene>
<accession>A0A9W7B2U4</accession>
<dbReference type="PANTHER" id="PTHR48218">
    <property type="entry name" value="F-BOX DOMAIN CONTAINING PROTEIN"/>
    <property type="match status" value="1"/>
</dbReference>
<evidence type="ECO:0000313" key="1">
    <source>
        <dbReference type="EMBL" id="GMH79478.1"/>
    </source>
</evidence>
<dbReference type="PANTHER" id="PTHR48218:SF3">
    <property type="entry name" value="OS07G0170800 PROTEIN"/>
    <property type="match status" value="1"/>
</dbReference>
<dbReference type="EMBL" id="BRXW01000918">
    <property type="protein sequence ID" value="GMH79478.1"/>
    <property type="molecule type" value="Genomic_DNA"/>
</dbReference>
<reference evidence="2" key="1">
    <citation type="journal article" date="2023" name="Commun. Biol.">
        <title>Genome analysis of Parmales, the sister group of diatoms, reveals the evolutionary specialization of diatoms from phago-mixotrophs to photoautotrophs.</title>
        <authorList>
            <person name="Ban H."/>
            <person name="Sato S."/>
            <person name="Yoshikawa S."/>
            <person name="Yamada K."/>
            <person name="Nakamura Y."/>
            <person name="Ichinomiya M."/>
            <person name="Sato N."/>
            <person name="Blanc-Mathieu R."/>
            <person name="Endo H."/>
            <person name="Kuwata A."/>
            <person name="Ogata H."/>
        </authorList>
    </citation>
    <scope>NUCLEOTIDE SEQUENCE [LARGE SCALE GENOMIC DNA]</scope>
    <source>
        <strain evidence="2">NIES 3700</strain>
    </source>
</reference>
<protein>
    <recommendedName>
        <fullName evidence="3">F-box domain-containing protein</fullName>
    </recommendedName>
</protein>
<dbReference type="Proteomes" id="UP001165122">
    <property type="component" value="Unassembled WGS sequence"/>
</dbReference>
<dbReference type="AlphaFoldDB" id="A0A9W7B2U4"/>
<proteinExistence type="predicted"/>
<name>A0A9W7B2U4_9STRA</name>
<comment type="caution">
    <text evidence="1">The sequence shown here is derived from an EMBL/GenBank/DDBJ whole genome shotgun (WGS) entry which is preliminary data.</text>
</comment>